<comment type="caution">
    <text evidence="3">The sequence shown here is derived from an EMBL/GenBank/DDBJ whole genome shotgun (WGS) entry which is preliminary data.</text>
</comment>
<dbReference type="Proteomes" id="UP000782880">
    <property type="component" value="Unassembled WGS sequence"/>
</dbReference>
<sequence length="336" mass="36650">MNNAVYQKLIALCVDICKRNGKTKLIWLGDKDKTLAYEPKAGEMVITVHRWFANKACPGDWLYNRLGDLAAAVTEKLGGTSSTGTSGLQATSLKDMENPDIIKKIGSLFTADQKNSGVLASVSLAQFILESGYGKSELAQNANNCFGMKCSLSGNTWDGSTWDGTSKYTKKTQEYENGQYVTVTAEFRKYSSVEQSIADHSAYLLGAMNGSKKRYDGLKGCTDYKKAVQIIKDGGYATSPDYVEKICNIIETWNLTAYDAVESTGGASGTFPDVPFTVKVIINDLNYRSEPSMSGRVKGQTGKGVFTIVEVKNGWGRLKSGAGWICLAYDNYTEKV</sequence>
<dbReference type="SMART" id="SM00047">
    <property type="entry name" value="LYZ2"/>
    <property type="match status" value="1"/>
</dbReference>
<dbReference type="InterPro" id="IPR051056">
    <property type="entry name" value="Glycosyl_Hydrolase_73"/>
</dbReference>
<feature type="domain" description="Mannosyl-glycoprotein endo-beta-N-acetylglucosamidase-like" evidence="2">
    <location>
        <begin position="94"/>
        <end position="259"/>
    </location>
</feature>
<dbReference type="Gene3D" id="4.10.80.30">
    <property type="entry name" value="DNA polymerase, domain 6"/>
    <property type="match status" value="1"/>
</dbReference>
<evidence type="ECO:0000313" key="3">
    <source>
        <dbReference type="EMBL" id="HJG28606.1"/>
    </source>
</evidence>
<accession>A0A921IK73</accession>
<dbReference type="GO" id="GO:0004040">
    <property type="term" value="F:amidase activity"/>
    <property type="evidence" value="ECO:0007669"/>
    <property type="project" value="InterPro"/>
</dbReference>
<evidence type="ECO:0000256" key="1">
    <source>
        <dbReference type="ARBA" id="ARBA00022801"/>
    </source>
</evidence>
<reference evidence="3" key="1">
    <citation type="journal article" date="2021" name="PeerJ">
        <title>Extensive microbial diversity within the chicken gut microbiome revealed by metagenomics and culture.</title>
        <authorList>
            <person name="Gilroy R."/>
            <person name="Ravi A."/>
            <person name="Getino M."/>
            <person name="Pursley I."/>
            <person name="Horton D.L."/>
            <person name="Alikhan N.F."/>
            <person name="Baker D."/>
            <person name="Gharbi K."/>
            <person name="Hall N."/>
            <person name="Watson M."/>
            <person name="Adriaenssens E.M."/>
            <person name="Foster-Nyarko E."/>
            <person name="Jarju S."/>
            <person name="Secka A."/>
            <person name="Antonio M."/>
            <person name="Oren A."/>
            <person name="Chaudhuri R.R."/>
            <person name="La Ragione R."/>
            <person name="Hildebrand F."/>
            <person name="Pallen M.J."/>
        </authorList>
    </citation>
    <scope>NUCLEOTIDE SEQUENCE</scope>
    <source>
        <strain evidence="3">ChiBcec21-2208</strain>
    </source>
</reference>
<dbReference type="InterPro" id="IPR002901">
    <property type="entry name" value="MGlyc_endo_b_GlcNAc-like_dom"/>
</dbReference>
<dbReference type="Pfam" id="PF01832">
    <property type="entry name" value="Glucosaminidase"/>
    <property type="match status" value="1"/>
</dbReference>
<evidence type="ECO:0000313" key="4">
    <source>
        <dbReference type="Proteomes" id="UP000782880"/>
    </source>
</evidence>
<dbReference type="PANTHER" id="PTHR33308:SF9">
    <property type="entry name" value="PEPTIDOGLYCAN HYDROLASE FLGJ"/>
    <property type="match status" value="1"/>
</dbReference>
<evidence type="ECO:0000259" key="2">
    <source>
        <dbReference type="SMART" id="SM00047"/>
    </source>
</evidence>
<dbReference type="Gene3D" id="1.10.530.10">
    <property type="match status" value="1"/>
</dbReference>
<dbReference type="EMBL" id="DYVE01000215">
    <property type="protein sequence ID" value="HJG28606.1"/>
    <property type="molecule type" value="Genomic_DNA"/>
</dbReference>
<keyword evidence="1" id="KW-0378">Hydrolase</keyword>
<organism evidence="3 4">
    <name type="scientific">Subdoligranulum variabile</name>
    <dbReference type="NCBI Taxonomy" id="214851"/>
    <lineage>
        <taxon>Bacteria</taxon>
        <taxon>Bacillati</taxon>
        <taxon>Bacillota</taxon>
        <taxon>Clostridia</taxon>
        <taxon>Eubacteriales</taxon>
        <taxon>Oscillospiraceae</taxon>
        <taxon>Subdoligranulum</taxon>
    </lineage>
</organism>
<dbReference type="PANTHER" id="PTHR33308">
    <property type="entry name" value="PEPTIDOGLYCAN HYDROLASE FLGJ"/>
    <property type="match status" value="1"/>
</dbReference>
<name>A0A921IK73_9FIRM</name>
<gene>
    <name evidence="3" type="ORF">K8V20_08195</name>
</gene>
<proteinExistence type="predicted"/>
<reference evidence="3" key="2">
    <citation type="submission" date="2021-09" db="EMBL/GenBank/DDBJ databases">
        <authorList>
            <person name="Gilroy R."/>
        </authorList>
    </citation>
    <scope>NUCLEOTIDE SEQUENCE</scope>
    <source>
        <strain evidence="3">ChiBcec21-2208</strain>
    </source>
</reference>
<dbReference type="AlphaFoldDB" id="A0A921IK73"/>
<protein>
    <submittedName>
        <fullName evidence="3">Glucosaminidase domain-containing protein</fullName>
    </submittedName>
</protein>